<feature type="transmembrane region" description="Helical" evidence="7">
    <location>
        <begin position="72"/>
        <end position="99"/>
    </location>
</feature>
<dbReference type="PANTHER" id="PTHR30193:SF37">
    <property type="entry name" value="INNER MEMBRANE ABC TRANSPORTER PERMEASE PROTEIN YCJO"/>
    <property type="match status" value="1"/>
</dbReference>
<evidence type="ECO:0000256" key="2">
    <source>
        <dbReference type="ARBA" id="ARBA00022448"/>
    </source>
</evidence>
<dbReference type="CDD" id="cd06261">
    <property type="entry name" value="TM_PBP2"/>
    <property type="match status" value="1"/>
</dbReference>
<evidence type="ECO:0000256" key="3">
    <source>
        <dbReference type="ARBA" id="ARBA00022475"/>
    </source>
</evidence>
<protein>
    <submittedName>
        <fullName evidence="9">Unannotated protein</fullName>
    </submittedName>
</protein>
<evidence type="ECO:0000259" key="8">
    <source>
        <dbReference type="PROSITE" id="PS50928"/>
    </source>
</evidence>
<dbReference type="InterPro" id="IPR035906">
    <property type="entry name" value="MetI-like_sf"/>
</dbReference>
<dbReference type="InterPro" id="IPR000515">
    <property type="entry name" value="MetI-like"/>
</dbReference>
<evidence type="ECO:0000313" key="9">
    <source>
        <dbReference type="EMBL" id="CAB4884087.1"/>
    </source>
</evidence>
<feature type="transmembrane region" description="Helical" evidence="7">
    <location>
        <begin position="276"/>
        <end position="300"/>
    </location>
</feature>
<sequence length="309" mass="34548">MSITRKKKSLDPKHIDDKWGLAYVSPFFLIFGAFGLIPIVFTVYVSFFSWDPLAGHDFTGLQNFRWLFTDPYFYIAVRNTFSIFLISFVPQTILALVIAVKLANPKLKFKVFWRTVLLVPWVTSILSVAIIFSQIFGQDYGMVNVAMHYLGLSHVGIGPINWVGQTIPSHIAIASMIIYRNLGYASLIYLSSILSIPRDLYESAELDGASKRQQFFYVTIPQLKNTLIFMLIVGTIGGLQTFLEPLTYGGVQGGDSRQFSTLALYLYEQIIINNKFGYAAAIGVAITMITIVISGLNYVVTKRLSGGES</sequence>
<evidence type="ECO:0000256" key="7">
    <source>
        <dbReference type="SAM" id="Phobius"/>
    </source>
</evidence>
<accession>A0A6J7EL14</accession>
<dbReference type="AlphaFoldDB" id="A0A6J7EL14"/>
<feature type="transmembrane region" description="Helical" evidence="7">
    <location>
        <begin position="215"/>
        <end position="239"/>
    </location>
</feature>
<feature type="transmembrane region" description="Helical" evidence="7">
    <location>
        <begin position="21"/>
        <end position="47"/>
    </location>
</feature>
<keyword evidence="4 7" id="KW-0812">Transmembrane</keyword>
<keyword evidence="3" id="KW-1003">Cell membrane</keyword>
<dbReference type="PROSITE" id="PS50928">
    <property type="entry name" value="ABC_TM1"/>
    <property type="match status" value="1"/>
</dbReference>
<keyword evidence="5 7" id="KW-1133">Transmembrane helix</keyword>
<reference evidence="9" key="1">
    <citation type="submission" date="2020-05" db="EMBL/GenBank/DDBJ databases">
        <authorList>
            <person name="Chiriac C."/>
            <person name="Salcher M."/>
            <person name="Ghai R."/>
            <person name="Kavagutti S V."/>
        </authorList>
    </citation>
    <scope>NUCLEOTIDE SEQUENCE</scope>
</reference>
<evidence type="ECO:0000256" key="5">
    <source>
        <dbReference type="ARBA" id="ARBA00022989"/>
    </source>
</evidence>
<dbReference type="Gene3D" id="1.10.3720.10">
    <property type="entry name" value="MetI-like"/>
    <property type="match status" value="1"/>
</dbReference>
<proteinExistence type="predicted"/>
<evidence type="ECO:0000256" key="1">
    <source>
        <dbReference type="ARBA" id="ARBA00004651"/>
    </source>
</evidence>
<dbReference type="EMBL" id="CAFBLZ010000023">
    <property type="protein sequence ID" value="CAB4884087.1"/>
    <property type="molecule type" value="Genomic_DNA"/>
</dbReference>
<evidence type="ECO:0000256" key="4">
    <source>
        <dbReference type="ARBA" id="ARBA00022692"/>
    </source>
</evidence>
<dbReference type="Pfam" id="PF00528">
    <property type="entry name" value="BPD_transp_1"/>
    <property type="match status" value="1"/>
</dbReference>
<dbReference type="SUPFAM" id="SSF161098">
    <property type="entry name" value="MetI-like"/>
    <property type="match status" value="1"/>
</dbReference>
<gene>
    <name evidence="9" type="ORF">UFOPK3482_00414</name>
</gene>
<evidence type="ECO:0000256" key="6">
    <source>
        <dbReference type="ARBA" id="ARBA00023136"/>
    </source>
</evidence>
<dbReference type="InterPro" id="IPR051393">
    <property type="entry name" value="ABC_transporter_permease"/>
</dbReference>
<organism evidence="9">
    <name type="scientific">freshwater metagenome</name>
    <dbReference type="NCBI Taxonomy" id="449393"/>
    <lineage>
        <taxon>unclassified sequences</taxon>
        <taxon>metagenomes</taxon>
        <taxon>ecological metagenomes</taxon>
    </lineage>
</organism>
<dbReference type="GO" id="GO:0055085">
    <property type="term" value="P:transmembrane transport"/>
    <property type="evidence" value="ECO:0007669"/>
    <property type="project" value="InterPro"/>
</dbReference>
<name>A0A6J7EL14_9ZZZZ</name>
<keyword evidence="6 7" id="KW-0472">Membrane</keyword>
<dbReference type="GO" id="GO:0005886">
    <property type="term" value="C:plasma membrane"/>
    <property type="evidence" value="ECO:0007669"/>
    <property type="project" value="UniProtKB-SubCell"/>
</dbReference>
<keyword evidence="2" id="KW-0813">Transport</keyword>
<dbReference type="PANTHER" id="PTHR30193">
    <property type="entry name" value="ABC TRANSPORTER PERMEASE PROTEIN"/>
    <property type="match status" value="1"/>
</dbReference>
<feature type="transmembrane region" description="Helical" evidence="7">
    <location>
        <begin position="111"/>
        <end position="136"/>
    </location>
</feature>
<comment type="subcellular location">
    <subcellularLocation>
        <location evidence="1">Cell membrane</location>
        <topology evidence="1">Multi-pass membrane protein</topology>
    </subcellularLocation>
</comment>
<feature type="domain" description="ABC transmembrane type-1" evidence="8">
    <location>
        <begin position="77"/>
        <end position="297"/>
    </location>
</feature>